<evidence type="ECO:0000256" key="8">
    <source>
        <dbReference type="ARBA" id="ARBA00022692"/>
    </source>
</evidence>
<dbReference type="PANTHER" id="PTHR43298:SF2">
    <property type="entry name" value="FMN_FAD EXPORTER YEEO-RELATED"/>
    <property type="match status" value="1"/>
</dbReference>
<comment type="similarity">
    <text evidence="3">Belongs to the multi antimicrobial extrusion (MATE) (TC 2.A.66.1) family.</text>
</comment>
<dbReference type="InterPro" id="IPR002528">
    <property type="entry name" value="MATE_fam"/>
</dbReference>
<feature type="transmembrane region" description="Helical" evidence="13">
    <location>
        <begin position="243"/>
        <end position="269"/>
    </location>
</feature>
<dbReference type="Pfam" id="PF01554">
    <property type="entry name" value="MatE"/>
    <property type="match status" value="2"/>
</dbReference>
<evidence type="ECO:0000256" key="3">
    <source>
        <dbReference type="ARBA" id="ARBA00010199"/>
    </source>
</evidence>
<keyword evidence="11 13" id="KW-0472">Membrane</keyword>
<proteinExistence type="inferred from homology"/>
<dbReference type="RefSeq" id="WP_118335991.1">
    <property type="nucleotide sequence ID" value="NZ_AP025567.1"/>
</dbReference>
<evidence type="ECO:0000256" key="10">
    <source>
        <dbReference type="ARBA" id="ARBA00023065"/>
    </source>
</evidence>
<dbReference type="OrthoDB" id="9811110at2"/>
<comment type="caution">
    <text evidence="14">The sequence shown here is derived from an EMBL/GenBank/DDBJ whole genome shotgun (WGS) entry which is preliminary data.</text>
</comment>
<evidence type="ECO:0000256" key="1">
    <source>
        <dbReference type="ARBA" id="ARBA00003408"/>
    </source>
</evidence>
<dbReference type="GO" id="GO:0006811">
    <property type="term" value="P:monoatomic ion transport"/>
    <property type="evidence" value="ECO:0007669"/>
    <property type="project" value="UniProtKB-KW"/>
</dbReference>
<comment type="function">
    <text evidence="1">Multidrug efflux pump.</text>
</comment>
<dbReference type="STRING" id="1776384.GCA_900086585_02134"/>
<reference evidence="14 15" key="1">
    <citation type="submission" date="2018-08" db="EMBL/GenBank/DDBJ databases">
        <title>A genome reference for cultivated species of the human gut microbiota.</title>
        <authorList>
            <person name="Zou Y."/>
            <person name="Xue W."/>
            <person name="Luo G."/>
        </authorList>
    </citation>
    <scope>NUCLEOTIDE SEQUENCE [LARGE SCALE GENOMIC DNA]</scope>
    <source>
        <strain evidence="14 15">AM07-24</strain>
    </source>
</reference>
<feature type="transmembrane region" description="Helical" evidence="13">
    <location>
        <begin position="324"/>
        <end position="342"/>
    </location>
</feature>
<dbReference type="GO" id="GO:0015297">
    <property type="term" value="F:antiporter activity"/>
    <property type="evidence" value="ECO:0007669"/>
    <property type="project" value="UniProtKB-KW"/>
</dbReference>
<gene>
    <name evidence="14" type="ORF">DW099_13125</name>
</gene>
<evidence type="ECO:0000256" key="13">
    <source>
        <dbReference type="SAM" id="Phobius"/>
    </source>
</evidence>
<dbReference type="GO" id="GO:0042910">
    <property type="term" value="F:xenobiotic transmembrane transporter activity"/>
    <property type="evidence" value="ECO:0007669"/>
    <property type="project" value="InterPro"/>
</dbReference>
<organism evidence="14 15">
    <name type="scientific">Emergencia timonensis</name>
    <dbReference type="NCBI Taxonomy" id="1776384"/>
    <lineage>
        <taxon>Bacteria</taxon>
        <taxon>Bacillati</taxon>
        <taxon>Bacillota</taxon>
        <taxon>Clostridia</taxon>
        <taxon>Peptostreptococcales</taxon>
        <taxon>Anaerovoracaceae</taxon>
        <taxon>Emergencia</taxon>
    </lineage>
</organism>
<keyword evidence="8 13" id="KW-0812">Transmembrane</keyword>
<feature type="transmembrane region" description="Helical" evidence="13">
    <location>
        <begin position="394"/>
        <end position="417"/>
    </location>
</feature>
<evidence type="ECO:0000256" key="12">
    <source>
        <dbReference type="ARBA" id="ARBA00031636"/>
    </source>
</evidence>
<evidence type="ECO:0000256" key="5">
    <source>
        <dbReference type="ARBA" id="ARBA00022448"/>
    </source>
</evidence>
<evidence type="ECO:0000313" key="14">
    <source>
        <dbReference type="EMBL" id="RHJ85785.1"/>
    </source>
</evidence>
<keyword evidence="5" id="KW-0813">Transport</keyword>
<feature type="transmembrane region" description="Helical" evidence="13">
    <location>
        <begin position="200"/>
        <end position="222"/>
    </location>
</feature>
<protein>
    <recommendedName>
        <fullName evidence="4">Probable multidrug resistance protein NorM</fullName>
    </recommendedName>
    <alternativeName>
        <fullName evidence="12">Multidrug-efflux transporter</fullName>
    </alternativeName>
</protein>
<accession>A0A415DY53</accession>
<dbReference type="CDD" id="cd13144">
    <property type="entry name" value="MATE_like_4"/>
    <property type="match status" value="1"/>
</dbReference>
<evidence type="ECO:0000313" key="15">
    <source>
        <dbReference type="Proteomes" id="UP000284841"/>
    </source>
</evidence>
<dbReference type="InterPro" id="IPR050222">
    <property type="entry name" value="MATE_MdtK"/>
</dbReference>
<evidence type="ECO:0000256" key="2">
    <source>
        <dbReference type="ARBA" id="ARBA00004651"/>
    </source>
</evidence>
<sequence length="458" mass="50055">MNEQIETKKENKMGVMPVGRLLLTMSIPMVISMLVQALYNVVDSMFVAQISENALTAVSLAFPAQNLMIAVATGTGVGINALLSRSLGEKNFRRANNTADNAVFLALCSFIAFALIGGIFSRVFFRLQTDVTEIIDYGTAYLQICTIGSIGLFLQVTFEKLLQATGRTFYTMLTQGLGAIINIVLDPILIFGLLGMPKMGVAGAAVATICGQIIASILAVVLNMKKNHEIELKFKGFRPSKLIIARIYSVGVPSIMMAAIGSVMTFGINKILISFTTTATAVFGVYFKLQSFVFMPIFGLNNGMVPIIAYNYGARKPERLTKTIKLSIAAAVLIMVIGFVLFQTITEQLLMIFNASDNMLEIGVPALRIISICFLLAGFSIISSSLFQALSHGLLSLFVSLLRQLLILLPAAYLLSLSGKLNLIWWAFPLAELFAAFLCALFLRYIYKKEIKPMYETV</sequence>
<feature type="transmembrane region" description="Helical" evidence="13">
    <location>
        <begin position="137"/>
        <end position="158"/>
    </location>
</feature>
<feature type="transmembrane region" description="Helical" evidence="13">
    <location>
        <begin position="21"/>
        <end position="42"/>
    </location>
</feature>
<evidence type="ECO:0000256" key="4">
    <source>
        <dbReference type="ARBA" id="ARBA00020268"/>
    </source>
</evidence>
<evidence type="ECO:0000256" key="6">
    <source>
        <dbReference type="ARBA" id="ARBA00022449"/>
    </source>
</evidence>
<dbReference type="AlphaFoldDB" id="A0A415DY53"/>
<feature type="transmembrane region" description="Helical" evidence="13">
    <location>
        <begin position="62"/>
        <end position="83"/>
    </location>
</feature>
<keyword evidence="15" id="KW-1185">Reference proteome</keyword>
<dbReference type="PANTHER" id="PTHR43298">
    <property type="entry name" value="MULTIDRUG RESISTANCE PROTEIN NORM-RELATED"/>
    <property type="match status" value="1"/>
</dbReference>
<evidence type="ECO:0000256" key="11">
    <source>
        <dbReference type="ARBA" id="ARBA00023136"/>
    </source>
</evidence>
<keyword evidence="10" id="KW-0406">Ion transport</keyword>
<dbReference type="GO" id="GO:0005886">
    <property type="term" value="C:plasma membrane"/>
    <property type="evidence" value="ECO:0007669"/>
    <property type="project" value="UniProtKB-SubCell"/>
</dbReference>
<feature type="transmembrane region" description="Helical" evidence="13">
    <location>
        <begin position="170"/>
        <end position="194"/>
    </location>
</feature>
<dbReference type="Proteomes" id="UP000284841">
    <property type="component" value="Unassembled WGS sequence"/>
</dbReference>
<evidence type="ECO:0000256" key="9">
    <source>
        <dbReference type="ARBA" id="ARBA00022989"/>
    </source>
</evidence>
<keyword evidence="6" id="KW-0050">Antiport</keyword>
<name>A0A415DY53_9FIRM</name>
<dbReference type="EMBL" id="QRMS01000004">
    <property type="protein sequence ID" value="RHJ85785.1"/>
    <property type="molecule type" value="Genomic_DNA"/>
</dbReference>
<dbReference type="NCBIfam" id="TIGR00797">
    <property type="entry name" value="matE"/>
    <property type="match status" value="1"/>
</dbReference>
<keyword evidence="9 13" id="KW-1133">Transmembrane helix</keyword>
<dbReference type="PIRSF" id="PIRSF006603">
    <property type="entry name" value="DinF"/>
    <property type="match status" value="1"/>
</dbReference>
<keyword evidence="7" id="KW-1003">Cell membrane</keyword>
<comment type="subcellular location">
    <subcellularLocation>
        <location evidence="2">Cell membrane</location>
        <topology evidence="2">Multi-pass membrane protein</topology>
    </subcellularLocation>
</comment>
<feature type="transmembrane region" description="Helical" evidence="13">
    <location>
        <begin position="103"/>
        <end position="125"/>
    </location>
</feature>
<feature type="transmembrane region" description="Helical" evidence="13">
    <location>
        <begin position="289"/>
        <end position="312"/>
    </location>
</feature>
<dbReference type="InterPro" id="IPR048279">
    <property type="entry name" value="MdtK-like"/>
</dbReference>
<feature type="transmembrane region" description="Helical" evidence="13">
    <location>
        <begin position="362"/>
        <end position="382"/>
    </location>
</feature>
<evidence type="ECO:0000256" key="7">
    <source>
        <dbReference type="ARBA" id="ARBA00022475"/>
    </source>
</evidence>
<feature type="transmembrane region" description="Helical" evidence="13">
    <location>
        <begin position="423"/>
        <end position="447"/>
    </location>
</feature>